<dbReference type="NCBIfam" id="TIGR01730">
    <property type="entry name" value="RND_mfp"/>
    <property type="match status" value="1"/>
</dbReference>
<reference evidence="5 6" key="1">
    <citation type="submission" date="2018-06" db="EMBL/GenBank/DDBJ databases">
        <title>Mucibacter soli gen. nov., sp. nov., a new member of the family Chitinophagaceae producing mucin.</title>
        <authorList>
            <person name="Kim M.-K."/>
            <person name="Park S."/>
            <person name="Kim T.-S."/>
            <person name="Joung Y."/>
            <person name="Han J.-H."/>
            <person name="Kim S.B."/>
        </authorList>
    </citation>
    <scope>NUCLEOTIDE SEQUENCE [LARGE SCALE GENOMIC DNA]</scope>
    <source>
        <strain evidence="5 6">R1-15</strain>
    </source>
</reference>
<gene>
    <name evidence="5" type="ORF">DN068_00930</name>
</gene>
<dbReference type="PANTHER" id="PTHR30469:SF37">
    <property type="entry name" value="RAGD PROTEIN"/>
    <property type="match status" value="1"/>
</dbReference>
<feature type="domain" description="CusB-like beta-barrel" evidence="4">
    <location>
        <begin position="222"/>
        <end position="293"/>
    </location>
</feature>
<evidence type="ECO:0000313" key="5">
    <source>
        <dbReference type="EMBL" id="PZF74792.1"/>
    </source>
</evidence>
<sequence>MSIEKKKTTVRIWIGGGLIVAIAAMGLLLMLSRQKKAYASETEARTKQVKEGPTVKVIKAGMNSASKGLTLIGEARPFQSVTLYAKTSGYMNKINVDKGDKVSQGQLLATIVSPETDQAYNAALADLQNKKKILDRDRALLTKEYISKEDEERSETAVTMATSTVTSLREQMQYKNIVAPFSGTVTARFADPGALVQNATNSQTSAQPLVTVSQLNKIRVYVYVAQNDAAFLQEGYPVTITMTEKPDMQIKATVTRIAGELDPKTRMMLVEIDLPNDKNEIIPGGYLQVTFQPSAQKHLMIPAEALVVRGNKYFVPVIGTGSQIHYQPVEVGNNDGSNVTILSGLTEGEQIGLNVSPELTEGQKIRIQS</sequence>
<dbReference type="Gene3D" id="1.10.287.470">
    <property type="entry name" value="Helix hairpin bin"/>
    <property type="match status" value="1"/>
</dbReference>
<evidence type="ECO:0000256" key="2">
    <source>
        <dbReference type="SAM" id="Phobius"/>
    </source>
</evidence>
<dbReference type="Pfam" id="PF25954">
    <property type="entry name" value="Beta-barrel_RND_2"/>
    <property type="match status" value="1"/>
</dbReference>
<keyword evidence="2" id="KW-0472">Membrane</keyword>
<dbReference type="PANTHER" id="PTHR30469">
    <property type="entry name" value="MULTIDRUG RESISTANCE PROTEIN MDTA"/>
    <property type="match status" value="1"/>
</dbReference>
<evidence type="ECO:0008006" key="7">
    <source>
        <dbReference type="Google" id="ProtNLM"/>
    </source>
</evidence>
<evidence type="ECO:0000259" key="3">
    <source>
        <dbReference type="Pfam" id="PF25917"/>
    </source>
</evidence>
<keyword evidence="2" id="KW-1133">Transmembrane helix</keyword>
<dbReference type="Pfam" id="PF25917">
    <property type="entry name" value="BSH_RND"/>
    <property type="match status" value="1"/>
</dbReference>
<comment type="caution">
    <text evidence="5">The sequence shown here is derived from an EMBL/GenBank/DDBJ whole genome shotgun (WGS) entry which is preliminary data.</text>
</comment>
<dbReference type="Proteomes" id="UP000248745">
    <property type="component" value="Unassembled WGS sequence"/>
</dbReference>
<feature type="transmembrane region" description="Helical" evidence="2">
    <location>
        <begin position="12"/>
        <end position="31"/>
    </location>
</feature>
<name>A0A2W2AMN4_9BACT</name>
<evidence type="ECO:0000259" key="4">
    <source>
        <dbReference type="Pfam" id="PF25954"/>
    </source>
</evidence>
<dbReference type="EMBL" id="QKTW01000002">
    <property type="protein sequence ID" value="PZF74792.1"/>
    <property type="molecule type" value="Genomic_DNA"/>
</dbReference>
<dbReference type="Gene3D" id="2.40.420.20">
    <property type="match status" value="1"/>
</dbReference>
<dbReference type="RefSeq" id="WP_110996998.1">
    <property type="nucleotide sequence ID" value="NZ_QKTW01000002.1"/>
</dbReference>
<keyword evidence="6" id="KW-1185">Reference proteome</keyword>
<protein>
    <recommendedName>
        <fullName evidence="7">Efflux RND transporter periplasmic adaptor subunit</fullName>
    </recommendedName>
</protein>
<dbReference type="SUPFAM" id="SSF111369">
    <property type="entry name" value="HlyD-like secretion proteins"/>
    <property type="match status" value="1"/>
</dbReference>
<keyword evidence="2" id="KW-0812">Transmembrane</keyword>
<dbReference type="OrthoDB" id="9806939at2"/>
<organism evidence="5 6">
    <name type="scientific">Taibaiella soli</name>
    <dbReference type="NCBI Taxonomy" id="1649169"/>
    <lineage>
        <taxon>Bacteria</taxon>
        <taxon>Pseudomonadati</taxon>
        <taxon>Bacteroidota</taxon>
        <taxon>Chitinophagia</taxon>
        <taxon>Chitinophagales</taxon>
        <taxon>Chitinophagaceae</taxon>
        <taxon>Taibaiella</taxon>
    </lineage>
</organism>
<evidence type="ECO:0000313" key="6">
    <source>
        <dbReference type="Proteomes" id="UP000248745"/>
    </source>
</evidence>
<dbReference type="GO" id="GO:0015562">
    <property type="term" value="F:efflux transmembrane transporter activity"/>
    <property type="evidence" value="ECO:0007669"/>
    <property type="project" value="TreeGrafter"/>
</dbReference>
<dbReference type="InterPro" id="IPR058792">
    <property type="entry name" value="Beta-barrel_RND_2"/>
</dbReference>
<accession>A0A2W2AMN4</accession>
<proteinExistence type="inferred from homology"/>
<dbReference type="Gene3D" id="2.40.30.170">
    <property type="match status" value="1"/>
</dbReference>
<comment type="similarity">
    <text evidence="1">Belongs to the membrane fusion protein (MFP) (TC 8.A.1) family.</text>
</comment>
<dbReference type="InterPro" id="IPR006143">
    <property type="entry name" value="RND_pump_MFP"/>
</dbReference>
<evidence type="ECO:0000256" key="1">
    <source>
        <dbReference type="ARBA" id="ARBA00009477"/>
    </source>
</evidence>
<dbReference type="GO" id="GO:1990281">
    <property type="term" value="C:efflux pump complex"/>
    <property type="evidence" value="ECO:0007669"/>
    <property type="project" value="TreeGrafter"/>
</dbReference>
<dbReference type="Gene3D" id="2.40.50.100">
    <property type="match status" value="1"/>
</dbReference>
<dbReference type="InterPro" id="IPR058625">
    <property type="entry name" value="MdtA-like_BSH"/>
</dbReference>
<dbReference type="AlphaFoldDB" id="A0A2W2AMN4"/>
<feature type="domain" description="Multidrug resistance protein MdtA-like barrel-sandwich hybrid" evidence="3">
    <location>
        <begin position="80"/>
        <end position="202"/>
    </location>
</feature>